<dbReference type="InterPro" id="IPR011051">
    <property type="entry name" value="RmlC_Cupin_sf"/>
</dbReference>
<evidence type="ECO:0000259" key="1">
    <source>
        <dbReference type="Pfam" id="PF07883"/>
    </source>
</evidence>
<accession>A0A7D4TH43</accession>
<dbReference type="Pfam" id="PF07883">
    <property type="entry name" value="Cupin_2"/>
    <property type="match status" value="1"/>
</dbReference>
<reference evidence="2 3" key="1">
    <citation type="submission" date="2020-05" db="EMBL/GenBank/DDBJ databases">
        <title>Thiomicrorhabdus sediminis sp.nov. and Thiomicrorhabdus xiamenensis sp.nov., novel sulfur-oxidizing bacteria isolated from coastal sediment.</title>
        <authorList>
            <person name="Liu X."/>
        </authorList>
    </citation>
    <scope>NUCLEOTIDE SEQUENCE [LARGE SCALE GENOMIC DNA]</scope>
    <source>
        <strain evidence="2 3">G2</strain>
    </source>
</reference>
<evidence type="ECO:0000313" key="2">
    <source>
        <dbReference type="EMBL" id="QKI89968.1"/>
    </source>
</evidence>
<gene>
    <name evidence="2" type="ORF">HQN79_10495</name>
</gene>
<evidence type="ECO:0000313" key="3">
    <source>
        <dbReference type="Proteomes" id="UP000504724"/>
    </source>
</evidence>
<dbReference type="InterPro" id="IPR014710">
    <property type="entry name" value="RmlC-like_jellyroll"/>
</dbReference>
<name>A0A7D4TH43_9GAMM</name>
<dbReference type="Proteomes" id="UP000504724">
    <property type="component" value="Chromosome"/>
</dbReference>
<dbReference type="Gene3D" id="2.60.120.10">
    <property type="entry name" value="Jelly Rolls"/>
    <property type="match status" value="1"/>
</dbReference>
<dbReference type="SUPFAM" id="SSF51182">
    <property type="entry name" value="RmlC-like cupins"/>
    <property type="match status" value="1"/>
</dbReference>
<dbReference type="InterPro" id="IPR013096">
    <property type="entry name" value="Cupin_2"/>
</dbReference>
<dbReference type="KEGG" id="txa:HQN79_10495"/>
<dbReference type="RefSeq" id="WP_173286293.1">
    <property type="nucleotide sequence ID" value="NZ_CP054020.1"/>
</dbReference>
<dbReference type="CDD" id="cd06981">
    <property type="entry name" value="cupin_reut_a1446"/>
    <property type="match status" value="1"/>
</dbReference>
<sequence length="106" mass="12221">MQLDNIFKALPENLDLEIFETLVESSSIRIERIVSKGHTSPERGWYDQNENEWVLVLEGKAILEFSDGTQYPLTAGDYLNIPAHTQHKVAWSDPDKITIWLAVFYL</sequence>
<dbReference type="AlphaFoldDB" id="A0A7D4TH43"/>
<proteinExistence type="predicted"/>
<organism evidence="2 3">
    <name type="scientific">Thiomicrorhabdus xiamenensis</name>
    <dbReference type="NCBI Taxonomy" id="2739063"/>
    <lineage>
        <taxon>Bacteria</taxon>
        <taxon>Pseudomonadati</taxon>
        <taxon>Pseudomonadota</taxon>
        <taxon>Gammaproteobacteria</taxon>
        <taxon>Thiotrichales</taxon>
        <taxon>Piscirickettsiaceae</taxon>
        <taxon>Thiomicrorhabdus</taxon>
    </lineage>
</organism>
<dbReference type="EMBL" id="CP054020">
    <property type="protein sequence ID" value="QKI89968.1"/>
    <property type="molecule type" value="Genomic_DNA"/>
</dbReference>
<keyword evidence="3" id="KW-1185">Reference proteome</keyword>
<protein>
    <submittedName>
        <fullName evidence="2">Cupin domain-containing protein</fullName>
    </submittedName>
</protein>
<feature type="domain" description="Cupin type-2" evidence="1">
    <location>
        <begin position="36"/>
        <end position="104"/>
    </location>
</feature>